<protein>
    <submittedName>
        <fullName evidence="1">Uncharacterized protein</fullName>
    </submittedName>
</protein>
<evidence type="ECO:0000313" key="1">
    <source>
        <dbReference type="EMBL" id="PVV00971.1"/>
    </source>
</evidence>
<dbReference type="AlphaFoldDB" id="A0A2T9Z8P0"/>
<feature type="non-terminal residue" evidence="1">
    <location>
        <position position="1"/>
    </location>
</feature>
<proteinExistence type="predicted"/>
<gene>
    <name evidence="1" type="ORF">BB560_004628</name>
</gene>
<keyword evidence="2" id="KW-1185">Reference proteome</keyword>
<accession>A0A2T9Z8P0</accession>
<evidence type="ECO:0000313" key="2">
    <source>
        <dbReference type="Proteomes" id="UP000245609"/>
    </source>
</evidence>
<dbReference type="Proteomes" id="UP000245609">
    <property type="component" value="Unassembled WGS sequence"/>
</dbReference>
<comment type="caution">
    <text evidence="1">The sequence shown here is derived from an EMBL/GenBank/DDBJ whole genome shotgun (WGS) entry which is preliminary data.</text>
</comment>
<name>A0A2T9Z8P0_9FUNG</name>
<dbReference type="EMBL" id="MBFS01001471">
    <property type="protein sequence ID" value="PVV00971.1"/>
    <property type="molecule type" value="Genomic_DNA"/>
</dbReference>
<reference evidence="1 2" key="1">
    <citation type="journal article" date="2018" name="MBio">
        <title>Comparative Genomics Reveals the Core Gene Toolbox for the Fungus-Insect Symbiosis.</title>
        <authorList>
            <person name="Wang Y."/>
            <person name="Stata M."/>
            <person name="Wang W."/>
            <person name="Stajich J.E."/>
            <person name="White M.M."/>
            <person name="Moncalvo J.M."/>
        </authorList>
    </citation>
    <scope>NUCLEOTIDE SEQUENCE [LARGE SCALE GENOMIC DNA]</scope>
    <source>
        <strain evidence="1 2">SC-DP-2</strain>
    </source>
</reference>
<sequence length="122" mass="13285">NILRDNQNPRTTTSSYVAPDVVASVVPTAHDFGFFLLFSSLIKFIKALPDPLILHAFNNQSLFLVMCDFPLCGFGMTSVAALPFELHAVSSSTWAVLPAPNPIGLLFGDMSMNTPEDLKKIT</sequence>
<organism evidence="1 2">
    <name type="scientific">Smittium megazygosporum</name>
    <dbReference type="NCBI Taxonomy" id="133381"/>
    <lineage>
        <taxon>Eukaryota</taxon>
        <taxon>Fungi</taxon>
        <taxon>Fungi incertae sedis</taxon>
        <taxon>Zoopagomycota</taxon>
        <taxon>Kickxellomycotina</taxon>
        <taxon>Harpellomycetes</taxon>
        <taxon>Harpellales</taxon>
        <taxon>Legeriomycetaceae</taxon>
        <taxon>Smittium</taxon>
    </lineage>
</organism>